<evidence type="ECO:0000313" key="3">
    <source>
        <dbReference type="Proteomes" id="UP001208017"/>
    </source>
</evidence>
<reference evidence="2 3" key="1">
    <citation type="submission" date="2022-11" db="EMBL/GenBank/DDBJ databases">
        <title>Study of microbial diversity in lake waters.</title>
        <authorList>
            <person name="Zhang J."/>
        </authorList>
    </citation>
    <scope>NUCLEOTIDE SEQUENCE [LARGE SCALE GENOMIC DNA]</scope>
    <source>
        <strain evidence="2 3">DT12</strain>
    </source>
</reference>
<evidence type="ECO:0000313" key="2">
    <source>
        <dbReference type="EMBL" id="MCX7569666.1"/>
    </source>
</evidence>
<comment type="caution">
    <text evidence="2">The sequence shown here is derived from an EMBL/GenBank/DDBJ whole genome shotgun (WGS) entry which is preliminary data.</text>
</comment>
<dbReference type="EMBL" id="JAPMLT010000002">
    <property type="protein sequence ID" value="MCX7569666.1"/>
    <property type="molecule type" value="Genomic_DNA"/>
</dbReference>
<protein>
    <submittedName>
        <fullName evidence="2">Uncharacterized protein</fullName>
    </submittedName>
</protein>
<evidence type="ECO:0000256" key="1">
    <source>
        <dbReference type="SAM" id="MobiDB-lite"/>
    </source>
</evidence>
<accession>A0ABT3WZM7</accession>
<feature type="region of interest" description="Disordered" evidence="1">
    <location>
        <begin position="1"/>
        <end position="34"/>
    </location>
</feature>
<name>A0ABT3WZM7_9BACL</name>
<gene>
    <name evidence="2" type="ORF">OS242_06790</name>
</gene>
<sequence>MARKGKKPQSGTPKQAAPKATQSAGDQLKEKLKNVNKGSLLGMLSQVQKTTPDQWKDADSVRDMAKKFAQTLKIPVSEERLDAFMKAYKDATKGGKPNANVEDLVSKYGKGKVDDATVKEMKKLLKPKD</sequence>
<keyword evidence="3" id="KW-1185">Reference proteome</keyword>
<dbReference type="Proteomes" id="UP001208017">
    <property type="component" value="Unassembled WGS sequence"/>
</dbReference>
<organism evidence="2 3">
    <name type="scientific">Tumebacillus lacus</name>
    <dbReference type="NCBI Taxonomy" id="2995335"/>
    <lineage>
        <taxon>Bacteria</taxon>
        <taxon>Bacillati</taxon>
        <taxon>Bacillota</taxon>
        <taxon>Bacilli</taxon>
        <taxon>Bacillales</taxon>
        <taxon>Alicyclobacillaceae</taxon>
        <taxon>Tumebacillus</taxon>
    </lineage>
</organism>
<dbReference type="RefSeq" id="WP_267150899.1">
    <property type="nucleotide sequence ID" value="NZ_JAPMLT010000002.1"/>
</dbReference>
<proteinExistence type="predicted"/>